<dbReference type="Pfam" id="PF13585">
    <property type="entry name" value="CHU_C"/>
    <property type="match status" value="1"/>
</dbReference>
<accession>A0A2K1E4T5</accession>
<comment type="caution">
    <text evidence="1">The sequence shown here is derived from an EMBL/GenBank/DDBJ whole genome shotgun (WGS) entry which is preliminary data.</text>
</comment>
<gene>
    <name evidence="1" type="ORF">C1T31_03960</name>
</gene>
<organism evidence="1 2">
    <name type="scientific">Hanstruepera neustonica</name>
    <dbReference type="NCBI Taxonomy" id="1445657"/>
    <lineage>
        <taxon>Bacteria</taxon>
        <taxon>Pseudomonadati</taxon>
        <taxon>Bacteroidota</taxon>
        <taxon>Flavobacteriia</taxon>
        <taxon>Flavobacteriales</taxon>
        <taxon>Flavobacteriaceae</taxon>
        <taxon>Hanstruepera</taxon>
    </lineage>
</organism>
<dbReference type="EMBL" id="POWF01000001">
    <property type="protein sequence ID" value="PNQ75296.1"/>
    <property type="molecule type" value="Genomic_DNA"/>
</dbReference>
<name>A0A2K1E4T5_9FLAO</name>
<evidence type="ECO:0000313" key="1">
    <source>
        <dbReference type="EMBL" id="PNQ75296.1"/>
    </source>
</evidence>
<dbReference type="OrthoDB" id="1236981at2"/>
<sequence length="1671" mass="169902">MLKRLLARTNQTILLKRQTLLTYLFIVFFINSFAQCPTVSSATQSFCDIDDPTVADLLAIDNGSGIVWYDTPSSTTPLSSTAGLVDGEDYYADDNSGSCGIRERVDVTIYGAPFGLNFQGVCVDDPNDATISDLTAIGNNVQWYNVPSGGSPLAPTTVLTDNTIYYADQENPDTGCRTSRLSVLAVIGVVPVPTGNPIQTFCSENPPTVGDLIASGADNWYATNTSVIPLDPSTLLIDGENYFATSTDPPCESNDRFEVTVIIDDPGNSGSNGFTNICESEVNTIITIDLIDELSGTPDLSGTWSGPFATTNGSTGTVDITMMTTAGSPYVFTYTVDPGNTCSPTNSTVTVNISPLPNAGTNGSIDICNNDATQDLFTALGGTPDSGGTWSPVLASGTGLFDPAVDAPGVYTYTVAGTPPCPDASTSVTVTVVPEPNAGTNGSIDICNNDTTQDLFTALGGTPDSGGTWSPALASGTGLFDPTVDAPGVYTYTVAGTTPCPDASATVTVTVVPEPNAGTSSSIDICASDTTVQDLFTILGGTPDSGGTWSPALGSGTGLFDPTVDAPGVYTYTVAGTPPCPDASATVTVTVVPEPNAGTNGSIDICNNDATQDLFTALGGTPDSGGTWSPALASGTGLFDPAVDAPGIYTYTVAGTPPCPDASATVTVTVVPEPNAGTSSSINICASDTTVQDLFTILGGTPDSGGTWNPALASGTGLFDPAVDAPGVYTYTVAGTPPCPDASATVTVAVLPEPNAGTNGSIDICNNDATQDLFTALGGTPDSGGTWSPALASGTGLFDPAVDAPGVYTYTVAGTPPCPDASATVTVTVVPEPNAGTNGSIDICNNDATQDLFTALAGTPDSGGTWSPALASGTGLFDPTVDAPGVYTYTVAGTTPCPDASATVTVTVVPEPNAGTSSSIDICASDTTVQDLFTILGGTPDSGGTWSPALGSGTGLFDPTVDAPGVYTYTVAGTPPCPDASATVTVTVVPEPNAGTNGSIDICNNDATQDLFTALGGTPDSGGTWSPALASGTGLFDPAVDAPGIYTYTVAGTPPCPDASATVTVTVVPEPNAGTSSSINICASDTTVQDLFTILGGTPDSGGTWNPALASGTGLFDPAVDAPGVYTYTVAGTPPCPDASATVTVAVLPEPNAGTNGSIDICNNDATQDLFTALGGTPDSGGTWSPALASGTGLFDPAVDAPGVYTYTVAGTPPCPDASATVTVTVVPEPNAGTNGSIDICNNDATQDLFTALAGTPDSGGTWSPALASGTGLFDPAVDAPGIYTYTVAGTPPCPDASATVTVTVVPEPNAGDDGSAVICSNDGPQDLFNYITGNPDSGGIWSPALASGTGLFDPTVDAPGVYTYSVGPNSCNQRDSSEISVTIELNADATGLQIAVGNICLGLPNVVNLSGADFLQDGNYTLVYTLTNANNSSNSVDVVFSAGNSQFSIPESILSNIGTTTLTIISLIPTNSMCSADITSVASADFIVFENVTPEIIQEGYIFCEQDEPTISHLSANIIGNSPITWYDAPSNGNAYDNSTLLINGQTYYASTLTAEGCESIPRLEVTVLLNDCPDDIIIPDGFSPNDDGINDDFNIVNLRDLYPNFTLEIYNRYGNILYKGNRNVPNWNGYSDKGITLGNSKLPVGVYFYILKFNDGNRDPIQGRVYLSR</sequence>
<protein>
    <recommendedName>
        <fullName evidence="3">Ig-like domain-containing protein</fullName>
    </recommendedName>
</protein>
<evidence type="ECO:0000313" key="2">
    <source>
        <dbReference type="Proteomes" id="UP000236641"/>
    </source>
</evidence>
<dbReference type="Proteomes" id="UP000236641">
    <property type="component" value="Unassembled WGS sequence"/>
</dbReference>
<dbReference type="NCBIfam" id="TIGR04131">
    <property type="entry name" value="Bac_Flav_CTERM"/>
    <property type="match status" value="1"/>
</dbReference>
<reference evidence="1 2" key="1">
    <citation type="submission" date="2018-01" db="EMBL/GenBank/DDBJ databases">
        <title>The draft genome of Hanstruepera neustonica JCM19743.</title>
        <authorList>
            <person name="He R.-H."/>
            <person name="Du Z.-J."/>
        </authorList>
    </citation>
    <scope>NUCLEOTIDE SEQUENCE [LARGE SCALE GENOMIC DNA]</scope>
    <source>
        <strain evidence="1 2">JCM19743</strain>
    </source>
</reference>
<evidence type="ECO:0008006" key="3">
    <source>
        <dbReference type="Google" id="ProtNLM"/>
    </source>
</evidence>
<keyword evidence="2" id="KW-1185">Reference proteome</keyword>
<dbReference type="InterPro" id="IPR026341">
    <property type="entry name" value="T9SS_type_B"/>
</dbReference>
<proteinExistence type="predicted"/>